<dbReference type="EMBL" id="JBHUMJ010000002">
    <property type="protein sequence ID" value="MFD2699363.1"/>
    <property type="molecule type" value="Genomic_DNA"/>
</dbReference>
<accession>A0ABW5SHW3</accession>
<organism evidence="2 3">
    <name type="scientific">Paenibacillus shunpengii</name>
    <dbReference type="NCBI Taxonomy" id="2054424"/>
    <lineage>
        <taxon>Bacteria</taxon>
        <taxon>Bacillati</taxon>
        <taxon>Bacillota</taxon>
        <taxon>Bacilli</taxon>
        <taxon>Bacillales</taxon>
        <taxon>Paenibacillaceae</taxon>
        <taxon>Paenibacillus</taxon>
    </lineage>
</organism>
<dbReference type="InterPro" id="IPR042047">
    <property type="entry name" value="SleB_dom1"/>
</dbReference>
<dbReference type="RefSeq" id="WP_076312042.1">
    <property type="nucleotide sequence ID" value="NZ_JBHUMJ010000002.1"/>
</dbReference>
<comment type="caution">
    <text evidence="2">The sequence shown here is derived from an EMBL/GenBank/DDBJ whole genome shotgun (WGS) entry which is preliminary data.</text>
</comment>
<dbReference type="Pfam" id="PF07486">
    <property type="entry name" value="Hydrolase_2"/>
    <property type="match status" value="1"/>
</dbReference>
<evidence type="ECO:0000313" key="3">
    <source>
        <dbReference type="Proteomes" id="UP001597540"/>
    </source>
</evidence>
<evidence type="ECO:0000259" key="1">
    <source>
        <dbReference type="Pfam" id="PF07486"/>
    </source>
</evidence>
<dbReference type="Gene3D" id="1.10.10.2520">
    <property type="entry name" value="Cell wall hydrolase SleB, domain 1"/>
    <property type="match status" value="1"/>
</dbReference>
<feature type="domain" description="Cell wall hydrolase SleB" evidence="1">
    <location>
        <begin position="195"/>
        <end position="296"/>
    </location>
</feature>
<reference evidence="3" key="1">
    <citation type="journal article" date="2019" name="Int. J. Syst. Evol. Microbiol.">
        <title>The Global Catalogue of Microorganisms (GCM) 10K type strain sequencing project: providing services to taxonomists for standard genome sequencing and annotation.</title>
        <authorList>
            <consortium name="The Broad Institute Genomics Platform"/>
            <consortium name="The Broad Institute Genome Sequencing Center for Infectious Disease"/>
            <person name="Wu L."/>
            <person name="Ma J."/>
        </authorList>
    </citation>
    <scope>NUCLEOTIDE SEQUENCE [LARGE SCALE GENOMIC DNA]</scope>
    <source>
        <strain evidence="3">KCTC 33849</strain>
    </source>
</reference>
<name>A0ABW5SHW3_9BACL</name>
<dbReference type="Proteomes" id="UP001597540">
    <property type="component" value="Unassembled WGS sequence"/>
</dbReference>
<gene>
    <name evidence="2" type="ORF">ACFSVM_02665</name>
</gene>
<sequence>MNTNREIRWVAPLMIVLLVFILGASLIVKAVEVYGDSATKEMPETAQNAHDDAADRIHRTSSEGDGATAVKSMTQTSASHEMMNQTVTAVGTPRIATDYISIKAAEHLEAEALKEQQAKKAKKLAALEKQQKLEKQKALAQLTAEKMKTTPPETLFFTRTELLTQADKDKSTWDYPVTDKELLMLQKIVMAEAEGEPYEGKVAVANVVLNRLRSANYPDTIKDVIYQKYQFSPVANGRMDRVTPNEDAIQAVNEAMHGRKEVPDDTLFFLSITLADDLTVHHSQEKVKTIGHHTFYK</sequence>
<dbReference type="InterPro" id="IPR011105">
    <property type="entry name" value="Cell_wall_hydrolase_SleB"/>
</dbReference>
<evidence type="ECO:0000313" key="2">
    <source>
        <dbReference type="EMBL" id="MFD2699363.1"/>
    </source>
</evidence>
<keyword evidence="3" id="KW-1185">Reference proteome</keyword>
<dbReference type="GO" id="GO:0016787">
    <property type="term" value="F:hydrolase activity"/>
    <property type="evidence" value="ECO:0007669"/>
    <property type="project" value="UniProtKB-KW"/>
</dbReference>
<proteinExistence type="predicted"/>
<protein>
    <submittedName>
        <fullName evidence="2">Cell wall hydrolase</fullName>
    </submittedName>
</protein>
<keyword evidence="2" id="KW-0378">Hydrolase</keyword>